<feature type="compositionally biased region" description="Polar residues" evidence="1">
    <location>
        <begin position="236"/>
        <end position="245"/>
    </location>
</feature>
<dbReference type="AlphaFoldDB" id="A0A4U5MWU0"/>
<dbReference type="InterPro" id="IPR053218">
    <property type="entry name" value="Pathogen-related_defense"/>
</dbReference>
<dbReference type="PANTHER" id="PTHR31723">
    <property type="entry name" value="PATHOGENESIS-RELATED FAMILY PROTEIN"/>
    <property type="match status" value="1"/>
</dbReference>
<protein>
    <submittedName>
        <fullName evidence="2">Uncharacterized protein</fullName>
    </submittedName>
</protein>
<evidence type="ECO:0000256" key="1">
    <source>
        <dbReference type="SAM" id="MobiDB-lite"/>
    </source>
</evidence>
<dbReference type="PANTHER" id="PTHR31723:SF4">
    <property type="entry name" value="PATHOGENESIS-RELATED FAMILY PROTEIN"/>
    <property type="match status" value="1"/>
</dbReference>
<gene>
    <name evidence="2" type="ORF">D5086_0000296790</name>
</gene>
<reference evidence="2" key="1">
    <citation type="submission" date="2018-10" db="EMBL/GenBank/DDBJ databases">
        <title>Population genomic analysis revealed the cold adaptation of white poplar.</title>
        <authorList>
            <person name="Liu Y.-J."/>
        </authorList>
    </citation>
    <scope>NUCLEOTIDE SEQUENCE [LARGE SCALE GENOMIC DNA]</scope>
    <source>
        <strain evidence="2">PAL-ZL1</strain>
    </source>
</reference>
<organism evidence="2">
    <name type="scientific">Populus alba</name>
    <name type="common">White poplar</name>
    <dbReference type="NCBI Taxonomy" id="43335"/>
    <lineage>
        <taxon>Eukaryota</taxon>
        <taxon>Viridiplantae</taxon>
        <taxon>Streptophyta</taxon>
        <taxon>Embryophyta</taxon>
        <taxon>Tracheophyta</taxon>
        <taxon>Spermatophyta</taxon>
        <taxon>Magnoliopsida</taxon>
        <taxon>eudicotyledons</taxon>
        <taxon>Gunneridae</taxon>
        <taxon>Pentapetalae</taxon>
        <taxon>rosids</taxon>
        <taxon>fabids</taxon>
        <taxon>Malpighiales</taxon>
        <taxon>Salicaceae</taxon>
        <taxon>Saliceae</taxon>
        <taxon>Populus</taxon>
    </lineage>
</organism>
<accession>A0A4U5MWU0</accession>
<sequence>MATEEVGTIKKVGDKYRSFLHKDTENTTQRRHGGPPSFDTVNQLIEEGRAKEWPKGSLEEEVQNAIKTWDMEIEHKTRAQDILRPSTLTRSSSLLMVHQTKTQFGREGLAAEEIIRMGSYNALLKNSLPKEFQYYKVDDETLESFHDAFRFALPRGLAWEVLNIGVSLKDLSKAMLLTEKRSSSMAQESSRYAVQKFKTSHVRMSIEGIRDLVKPTNNTIKLSSSTTAEGDKDQAKITSSVSQPS</sequence>
<proteinExistence type="predicted"/>
<evidence type="ECO:0000313" key="2">
    <source>
        <dbReference type="EMBL" id="TKR74278.1"/>
    </source>
</evidence>
<dbReference type="EMBL" id="RCHU01001173">
    <property type="protein sequence ID" value="TKR74278.1"/>
    <property type="molecule type" value="Genomic_DNA"/>
</dbReference>
<name>A0A4U5MWU0_POPAL</name>
<comment type="caution">
    <text evidence="2">The sequence shown here is derived from an EMBL/GenBank/DDBJ whole genome shotgun (WGS) entry which is preliminary data.</text>
</comment>
<feature type="region of interest" description="Disordered" evidence="1">
    <location>
        <begin position="222"/>
        <end position="245"/>
    </location>
</feature>